<protein>
    <submittedName>
        <fullName evidence="2">Bgt-4249</fullName>
    </submittedName>
</protein>
<dbReference type="Pfam" id="PF11790">
    <property type="entry name" value="Glyco_hydro_cc"/>
    <property type="match status" value="1"/>
</dbReference>
<gene>
    <name evidence="2" type="ORF">BGT96224V2_LOCUS1872</name>
</gene>
<proteinExistence type="predicted"/>
<dbReference type="InterPro" id="IPR053183">
    <property type="entry name" value="ASL1"/>
</dbReference>
<reference evidence="2" key="1">
    <citation type="submission" date="2018-07" db="EMBL/GenBank/DDBJ databases">
        <authorList>
            <person name="Quirk P.G."/>
            <person name="Krulwich T.A."/>
        </authorList>
    </citation>
    <scope>NUCLEOTIDE SEQUENCE</scope>
    <source>
        <strain evidence="2">96224</strain>
    </source>
</reference>
<accession>A0A381L576</accession>
<feature type="non-terminal residue" evidence="2">
    <location>
        <position position="286"/>
    </location>
</feature>
<dbReference type="PANTHER" id="PTHR34154">
    <property type="entry name" value="ALKALI-SENSITIVE LINKAGE PROTEIN 1"/>
    <property type="match status" value="1"/>
</dbReference>
<dbReference type="GO" id="GO:0009277">
    <property type="term" value="C:fungal-type cell wall"/>
    <property type="evidence" value="ECO:0007669"/>
    <property type="project" value="TreeGrafter"/>
</dbReference>
<dbReference type="GO" id="GO:0071966">
    <property type="term" value="P:fungal-type cell wall polysaccharide metabolic process"/>
    <property type="evidence" value="ECO:0007669"/>
    <property type="project" value="TreeGrafter"/>
</dbReference>
<organism evidence="2">
    <name type="scientific">Blumeria graminis f. sp. tritici 96224</name>
    <dbReference type="NCBI Taxonomy" id="1268274"/>
    <lineage>
        <taxon>Eukaryota</taxon>
        <taxon>Fungi</taxon>
        <taxon>Dikarya</taxon>
        <taxon>Ascomycota</taxon>
        <taxon>Pezizomycotina</taxon>
        <taxon>Leotiomycetes</taxon>
        <taxon>Erysiphales</taxon>
        <taxon>Erysiphaceae</taxon>
        <taxon>Blumeria</taxon>
    </lineage>
</organism>
<evidence type="ECO:0000259" key="1">
    <source>
        <dbReference type="Pfam" id="PF11790"/>
    </source>
</evidence>
<dbReference type="SUPFAM" id="SSF51445">
    <property type="entry name" value="(Trans)glycosidases"/>
    <property type="match status" value="1"/>
</dbReference>
<feature type="domain" description="Asl1-like glycosyl hydrolase catalytic" evidence="1">
    <location>
        <begin position="59"/>
        <end position="279"/>
    </location>
</feature>
<name>A0A381L576_BLUGR</name>
<dbReference type="OrthoDB" id="5985073at2759"/>
<dbReference type="Gene3D" id="3.20.20.80">
    <property type="entry name" value="Glycosidases"/>
    <property type="match status" value="1"/>
</dbReference>
<dbReference type="InterPro" id="IPR017853">
    <property type="entry name" value="GH"/>
</dbReference>
<dbReference type="EMBL" id="UIGY01000028">
    <property type="protein sequence ID" value="SUZ08632.1"/>
    <property type="molecule type" value="Genomic_DNA"/>
</dbReference>
<dbReference type="AlphaFoldDB" id="A0A381L576"/>
<sequence length="286" mass="32425">MFLPLFSLQITTLTYTWLALQINTLFPCYYAHIIPEHLAAHDSSALKRGLSFHDPPIYVQDFNDEGSQVNWAYNWYSNTDDSFPEYLEFVPMLWGDSPDHTLNWAKNVERARKRGSTHLLAFNEPDACEGGGSCITPEAAVTSYLTHIQPFANDFRLGAPAVTNSANGLPWLDKFLRLCVDCTIDFVPLHWYDSSSNSAYLRDYLGKAQVIAGDRNLWITEFSASGSMNEQVEFLTNVIPWMDAQSRIERYAWFWCDPSALTGQLINAEAQLTDLGKAYAYDFVGE</sequence>
<dbReference type="InterPro" id="IPR024655">
    <property type="entry name" value="Asl1_glyco_hydro_catalytic"/>
</dbReference>
<evidence type="ECO:0000313" key="2">
    <source>
        <dbReference type="EMBL" id="SUZ08632.1"/>
    </source>
</evidence>
<dbReference type="PANTHER" id="PTHR34154:SF10">
    <property type="entry name" value="ASL1-LIKE GLYCOSYL HYDROLASE CATALYTIC DOMAIN-CONTAINING PROTEIN"/>
    <property type="match status" value="1"/>
</dbReference>